<dbReference type="AlphaFoldDB" id="A0A8J8TEP8"/>
<proteinExistence type="predicted"/>
<dbReference type="RefSeq" id="WP_400194721.1">
    <property type="nucleotide sequence ID" value="NZ_CAYAYE010000014.1"/>
</dbReference>
<gene>
    <name evidence="1" type="ORF">A3207_03395</name>
</gene>
<dbReference type="InterPro" id="IPR036388">
    <property type="entry name" value="WH-like_DNA-bd_sf"/>
</dbReference>
<evidence type="ECO:0000313" key="2">
    <source>
        <dbReference type="Proteomes" id="UP000752814"/>
    </source>
</evidence>
<protein>
    <recommendedName>
        <fullName evidence="3">ArnR1-like winged helix-turn-helix domain-containing protein</fullName>
    </recommendedName>
</protein>
<name>A0A8J8TEP8_9ARCH</name>
<evidence type="ECO:0000313" key="1">
    <source>
        <dbReference type="EMBL" id="TQS82998.1"/>
    </source>
</evidence>
<reference evidence="1" key="1">
    <citation type="submission" date="2016-03" db="EMBL/GenBank/DDBJ databases">
        <authorList>
            <person name="Borrel G."/>
            <person name="Mccann A."/>
            <person name="O'Toole P.W."/>
        </authorList>
    </citation>
    <scope>NUCLEOTIDE SEQUENCE</scope>
    <source>
        <strain evidence="1">183</strain>
    </source>
</reference>
<dbReference type="SUPFAM" id="SSF46785">
    <property type="entry name" value="Winged helix' DNA-binding domain"/>
    <property type="match status" value="1"/>
</dbReference>
<dbReference type="Proteomes" id="UP000752814">
    <property type="component" value="Unassembled WGS sequence"/>
</dbReference>
<dbReference type="InterPro" id="IPR036390">
    <property type="entry name" value="WH_DNA-bd_sf"/>
</dbReference>
<organism evidence="1 2">
    <name type="scientific">Candidatus Methanomassiliicoccus intestinalis</name>
    <dbReference type="NCBI Taxonomy" id="1406512"/>
    <lineage>
        <taxon>Archaea</taxon>
        <taxon>Methanobacteriati</taxon>
        <taxon>Thermoplasmatota</taxon>
        <taxon>Thermoplasmata</taxon>
        <taxon>Methanomassiliicoccales</taxon>
        <taxon>Methanomassiliicoccaceae</taxon>
        <taxon>Methanomassiliicoccus</taxon>
    </lineage>
</organism>
<dbReference type="EMBL" id="LVVT01000014">
    <property type="protein sequence ID" value="TQS82998.1"/>
    <property type="molecule type" value="Genomic_DNA"/>
</dbReference>
<dbReference type="Gene3D" id="1.10.10.10">
    <property type="entry name" value="Winged helix-like DNA-binding domain superfamily/Winged helix DNA-binding domain"/>
    <property type="match status" value="1"/>
</dbReference>
<sequence>MKKSVLGIKGILEVMSYLIENKDSKIHATDLQQVISNYPRLNDILETLEEKNLIEIKIQTKPVRSKCVLLTSKGEIIARKMLELEAEIESQE</sequence>
<evidence type="ECO:0008006" key="3">
    <source>
        <dbReference type="Google" id="ProtNLM"/>
    </source>
</evidence>
<comment type="caution">
    <text evidence="1">The sequence shown here is derived from an EMBL/GenBank/DDBJ whole genome shotgun (WGS) entry which is preliminary data.</text>
</comment>
<accession>A0A8J8TEP8</accession>